<dbReference type="PROSITE" id="PS50203">
    <property type="entry name" value="CALPAIN_CAT"/>
    <property type="match status" value="1"/>
</dbReference>
<dbReference type="PANTHER" id="PTHR10183">
    <property type="entry name" value="CALPAIN"/>
    <property type="match status" value="1"/>
</dbReference>
<sequence>MILEKAWAKIFGSYKRIESGFAVEAIKALTQAPVDILPHAGQGFEFSKEDLWAAITDAVHKRHPLVAGTGDDTTNNIARGHVYAVLGATLMDIDGTSHRVVHLFNPWAFSNYRGKVPARLNPKIRQGFFYMLFDEFLSSGSAFGATTVARVRDGYSVSARRFAKQEQRISKVVEFDVASSEPFSVQLEWPSSRVMERAGCGDVDPRIFLRVTTGNVSVSSSRSALQEWANQPNVRVDLPGGPGTYTVDFFAEFPLGPWLREIVLNTYASETVTFKDVGHSRWPDTIVLDGFTRPDLNQRFTEVREEKWWVGNLATFWTTGPTKDAGLRISCTGAPASGSGPSRRRRILTGFASRMDARA</sequence>
<dbReference type="Proteomes" id="UP001189429">
    <property type="component" value="Unassembled WGS sequence"/>
</dbReference>
<proteinExistence type="inferred from homology"/>
<organism evidence="7 8">
    <name type="scientific">Prorocentrum cordatum</name>
    <dbReference type="NCBI Taxonomy" id="2364126"/>
    <lineage>
        <taxon>Eukaryota</taxon>
        <taxon>Sar</taxon>
        <taxon>Alveolata</taxon>
        <taxon>Dinophyceae</taxon>
        <taxon>Prorocentrales</taxon>
        <taxon>Prorocentraceae</taxon>
        <taxon>Prorocentrum</taxon>
    </lineage>
</organism>
<evidence type="ECO:0000313" key="7">
    <source>
        <dbReference type="EMBL" id="CAK0864762.1"/>
    </source>
</evidence>
<dbReference type="SUPFAM" id="SSF54001">
    <property type="entry name" value="Cysteine proteinases"/>
    <property type="match status" value="1"/>
</dbReference>
<keyword evidence="2" id="KW-0645">Protease</keyword>
<keyword evidence="4" id="KW-0788">Thiol protease</keyword>
<comment type="similarity">
    <text evidence="1">Belongs to the peptidase C2 family.</text>
</comment>
<dbReference type="EMBL" id="CAUYUJ010016394">
    <property type="protein sequence ID" value="CAK0864762.1"/>
    <property type="molecule type" value="Genomic_DNA"/>
</dbReference>
<dbReference type="Gene3D" id="3.90.70.10">
    <property type="entry name" value="Cysteine proteinases"/>
    <property type="match status" value="1"/>
</dbReference>
<keyword evidence="3" id="KW-0378">Hydrolase</keyword>
<accession>A0ABN9UX75</accession>
<dbReference type="InterPro" id="IPR038765">
    <property type="entry name" value="Papain-like_cys_pep_sf"/>
</dbReference>
<feature type="domain" description="Calpain catalytic" evidence="6">
    <location>
        <begin position="1"/>
        <end position="137"/>
    </location>
</feature>
<dbReference type="InterPro" id="IPR001300">
    <property type="entry name" value="Peptidase_C2_calpain_cat"/>
</dbReference>
<evidence type="ECO:0000256" key="5">
    <source>
        <dbReference type="PROSITE-ProRule" id="PRU00239"/>
    </source>
</evidence>
<keyword evidence="8" id="KW-1185">Reference proteome</keyword>
<reference evidence="7" key="1">
    <citation type="submission" date="2023-10" db="EMBL/GenBank/DDBJ databases">
        <authorList>
            <person name="Chen Y."/>
            <person name="Shah S."/>
            <person name="Dougan E. K."/>
            <person name="Thang M."/>
            <person name="Chan C."/>
        </authorList>
    </citation>
    <scope>NUCLEOTIDE SEQUENCE [LARGE SCALE GENOMIC DNA]</scope>
</reference>
<name>A0ABN9UX75_9DINO</name>
<evidence type="ECO:0000259" key="6">
    <source>
        <dbReference type="PROSITE" id="PS50203"/>
    </source>
</evidence>
<gene>
    <name evidence="7" type="ORF">PCOR1329_LOCUS52543</name>
</gene>
<evidence type="ECO:0000256" key="4">
    <source>
        <dbReference type="ARBA" id="ARBA00022807"/>
    </source>
</evidence>
<comment type="caution">
    <text evidence="5">Lacks conserved residue(s) required for the propagation of feature annotation.</text>
</comment>
<dbReference type="Pfam" id="PF00648">
    <property type="entry name" value="Peptidase_C2"/>
    <property type="match status" value="1"/>
</dbReference>
<protein>
    <recommendedName>
        <fullName evidence="6">Calpain catalytic domain-containing protein</fullName>
    </recommendedName>
</protein>
<evidence type="ECO:0000313" key="8">
    <source>
        <dbReference type="Proteomes" id="UP001189429"/>
    </source>
</evidence>
<evidence type="ECO:0000256" key="3">
    <source>
        <dbReference type="ARBA" id="ARBA00022801"/>
    </source>
</evidence>
<dbReference type="InterPro" id="IPR022684">
    <property type="entry name" value="Calpain_cysteine_protease"/>
</dbReference>
<evidence type="ECO:0000256" key="1">
    <source>
        <dbReference type="ARBA" id="ARBA00007623"/>
    </source>
</evidence>
<evidence type="ECO:0000256" key="2">
    <source>
        <dbReference type="ARBA" id="ARBA00022670"/>
    </source>
</evidence>
<dbReference type="PANTHER" id="PTHR10183:SF379">
    <property type="entry name" value="CALPAIN-5"/>
    <property type="match status" value="1"/>
</dbReference>
<comment type="caution">
    <text evidence="7">The sequence shown here is derived from an EMBL/GenBank/DDBJ whole genome shotgun (WGS) entry which is preliminary data.</text>
</comment>